<keyword evidence="6 7" id="KW-0472">Membrane</keyword>
<name>A0ABS4SWS5_9PROT</name>
<feature type="transmembrane region" description="Helical" evidence="7">
    <location>
        <begin position="411"/>
        <end position="436"/>
    </location>
</feature>
<dbReference type="InterPro" id="IPR001638">
    <property type="entry name" value="Solute-binding_3/MltF_N"/>
</dbReference>
<evidence type="ECO:0000313" key="11">
    <source>
        <dbReference type="Proteomes" id="UP000781958"/>
    </source>
</evidence>
<evidence type="ECO:0000259" key="9">
    <source>
        <dbReference type="SMART" id="SM00062"/>
    </source>
</evidence>
<feature type="domain" description="Solute-binding protein family 3/N-terminal" evidence="9">
    <location>
        <begin position="35"/>
        <end position="257"/>
    </location>
</feature>
<dbReference type="RefSeq" id="WP_209773100.1">
    <property type="nucleotide sequence ID" value="NZ_JAGINP010000038.1"/>
</dbReference>
<dbReference type="PANTHER" id="PTHR30614">
    <property type="entry name" value="MEMBRANE COMPONENT OF AMINO ACID ABC TRANSPORTER"/>
    <property type="match status" value="1"/>
</dbReference>
<dbReference type="PANTHER" id="PTHR30614:SF37">
    <property type="entry name" value="AMINO-ACID ABC TRANSPORTER PERMEASE PROTEIN YHDX-RELATED"/>
    <property type="match status" value="1"/>
</dbReference>
<dbReference type="InterPro" id="IPR035906">
    <property type="entry name" value="MetI-like_sf"/>
</dbReference>
<evidence type="ECO:0000256" key="3">
    <source>
        <dbReference type="ARBA" id="ARBA00022692"/>
    </source>
</evidence>
<evidence type="ECO:0000256" key="2">
    <source>
        <dbReference type="ARBA" id="ARBA00010072"/>
    </source>
</evidence>
<reference evidence="10 11" key="1">
    <citation type="submission" date="2021-03" db="EMBL/GenBank/DDBJ databases">
        <title>Genomic Encyclopedia of Type Strains, Phase III (KMG-III): the genomes of soil and plant-associated and newly described type strains.</title>
        <authorList>
            <person name="Whitman W."/>
        </authorList>
    </citation>
    <scope>NUCLEOTIDE SEQUENCE [LARGE SCALE GENOMIC DNA]</scope>
    <source>
        <strain evidence="10 11">IMMIB AFH-6</strain>
    </source>
</reference>
<dbReference type="Pfam" id="PF00497">
    <property type="entry name" value="SBP_bac_3"/>
    <property type="match status" value="1"/>
</dbReference>
<comment type="subcellular location">
    <subcellularLocation>
        <location evidence="1">Membrane</location>
        <topology evidence="1">Multi-pass membrane protein</topology>
    </subcellularLocation>
</comment>
<keyword evidence="4" id="KW-0813">Transport</keyword>
<gene>
    <name evidence="10" type="ORF">J2851_006833</name>
</gene>
<evidence type="ECO:0000256" key="8">
    <source>
        <dbReference type="SAM" id="SignalP"/>
    </source>
</evidence>
<proteinExistence type="inferred from homology"/>
<feature type="transmembrane region" description="Helical" evidence="7">
    <location>
        <begin position="503"/>
        <end position="523"/>
    </location>
</feature>
<organism evidence="10 11">
    <name type="scientific">Azospirillum rugosum</name>
    <dbReference type="NCBI Taxonomy" id="416170"/>
    <lineage>
        <taxon>Bacteria</taxon>
        <taxon>Pseudomonadati</taxon>
        <taxon>Pseudomonadota</taxon>
        <taxon>Alphaproteobacteria</taxon>
        <taxon>Rhodospirillales</taxon>
        <taxon>Azospirillaceae</taxon>
        <taxon>Azospirillum</taxon>
    </lineage>
</organism>
<dbReference type="CDD" id="cd13693">
    <property type="entry name" value="PBP2_polar_AA"/>
    <property type="match status" value="1"/>
</dbReference>
<dbReference type="SMART" id="SM00062">
    <property type="entry name" value="PBPb"/>
    <property type="match status" value="1"/>
</dbReference>
<keyword evidence="4" id="KW-0029">Amino-acid transport</keyword>
<dbReference type="Gene3D" id="3.40.190.10">
    <property type="entry name" value="Periplasmic binding protein-like II"/>
    <property type="match status" value="2"/>
</dbReference>
<keyword evidence="3 7" id="KW-0812">Transmembrane</keyword>
<sequence>MGLRSIAALFLILLCGLSSGEAAADRLDLIRKRGTLIVGVKGDYPPFGMLDIDGGLVGFEPDLAWEIAKALDVQLQLVGVTSANRLQKLEEGSVDLIIATLGDTAQRRRIATIIEPNYYASGVNLLMPHGKPVSDWTDLRGQKICATQGALFNRPMAQRYLLDLQLFNGTRDAKLALRDGRCVGWLYDDTAIAGDLTRQEWAGYGMPLPSSMVSPWGMAIALDARGTAFERALSDIVAGWHRSGLLMEIERRWNLKPSAFLFDAHELWRRRTPGGKLLCARQPDGEWPAECRNKAILTSTDVGGLQRIGLLVKEQTGLNVTIAYDDYDRSHFLHGLLVTLELVALCLAGSLLVGVAGAVAIDARVPLLSRAVKGLATVARMTPPLLQIYVVFFGIGGVVVQTYGWTFDGMAVTALCLSLYAGAANIFAFLEAAAHLREGDAAFRLRPSSLRSSLPAAVRVAYGPLVATLVNVVKATGMASAIGVPELISASTAIVADQGNADVMMNVLMVTYFLIVLLVVRLFGMLERRMVRHGTA</sequence>
<evidence type="ECO:0000256" key="1">
    <source>
        <dbReference type="ARBA" id="ARBA00004141"/>
    </source>
</evidence>
<evidence type="ECO:0000256" key="6">
    <source>
        <dbReference type="ARBA" id="ARBA00023136"/>
    </source>
</evidence>
<keyword evidence="5 7" id="KW-1133">Transmembrane helix</keyword>
<feature type="transmembrane region" description="Helical" evidence="7">
    <location>
        <begin position="386"/>
        <end position="405"/>
    </location>
</feature>
<keyword evidence="8" id="KW-0732">Signal</keyword>
<dbReference type="InterPro" id="IPR043429">
    <property type="entry name" value="ArtM/GltK/GlnP/TcyL/YhdX-like"/>
</dbReference>
<comment type="similarity">
    <text evidence="2">Belongs to the binding-protein-dependent transport system permease family. HisMQ subfamily.</text>
</comment>
<feature type="signal peptide" evidence="8">
    <location>
        <begin position="1"/>
        <end position="23"/>
    </location>
</feature>
<evidence type="ECO:0000256" key="4">
    <source>
        <dbReference type="ARBA" id="ARBA00022970"/>
    </source>
</evidence>
<evidence type="ECO:0000313" key="10">
    <source>
        <dbReference type="EMBL" id="MBP2297014.1"/>
    </source>
</evidence>
<protein>
    <submittedName>
        <fullName evidence="10">Polar amino acid transport system substrate-binding protein</fullName>
    </submittedName>
</protein>
<evidence type="ECO:0000256" key="5">
    <source>
        <dbReference type="ARBA" id="ARBA00022989"/>
    </source>
</evidence>
<accession>A0ABS4SWS5</accession>
<feature type="transmembrane region" description="Helical" evidence="7">
    <location>
        <begin position="457"/>
        <end position="483"/>
    </location>
</feature>
<dbReference type="Proteomes" id="UP000781958">
    <property type="component" value="Unassembled WGS sequence"/>
</dbReference>
<feature type="chain" id="PRO_5046071520" evidence="8">
    <location>
        <begin position="24"/>
        <end position="536"/>
    </location>
</feature>
<dbReference type="EMBL" id="JAGINP010000038">
    <property type="protein sequence ID" value="MBP2297014.1"/>
    <property type="molecule type" value="Genomic_DNA"/>
</dbReference>
<dbReference type="SUPFAM" id="SSF53850">
    <property type="entry name" value="Periplasmic binding protein-like II"/>
    <property type="match status" value="1"/>
</dbReference>
<comment type="caution">
    <text evidence="10">The sequence shown here is derived from an EMBL/GenBank/DDBJ whole genome shotgun (WGS) entry which is preliminary data.</text>
</comment>
<evidence type="ECO:0000256" key="7">
    <source>
        <dbReference type="SAM" id="Phobius"/>
    </source>
</evidence>
<dbReference type="SUPFAM" id="SSF161098">
    <property type="entry name" value="MetI-like"/>
    <property type="match status" value="1"/>
</dbReference>
<feature type="transmembrane region" description="Helical" evidence="7">
    <location>
        <begin position="342"/>
        <end position="365"/>
    </location>
</feature>
<keyword evidence="11" id="KW-1185">Reference proteome</keyword>
<dbReference type="Gene3D" id="1.10.3720.10">
    <property type="entry name" value="MetI-like"/>
    <property type="match status" value="1"/>
</dbReference>